<dbReference type="RefSeq" id="WP_409135061.1">
    <property type="nucleotide sequence ID" value="NZ_JBJVNI010000398.1"/>
</dbReference>
<dbReference type="Pfam" id="PF06123">
    <property type="entry name" value="CreD"/>
    <property type="match status" value="1"/>
</dbReference>
<dbReference type="EMBL" id="JBJVNI010000398">
    <property type="protein sequence ID" value="MFM9616270.1"/>
    <property type="molecule type" value="Genomic_DNA"/>
</dbReference>
<feature type="non-terminal residue" evidence="1">
    <location>
        <position position="1"/>
    </location>
</feature>
<proteinExistence type="predicted"/>
<keyword evidence="2" id="KW-1185">Reference proteome</keyword>
<reference evidence="1 2" key="1">
    <citation type="submission" date="2024-12" db="EMBL/GenBank/DDBJ databases">
        <title>Forecasting of Potato common scab and diversities of Pathogenic streptomyces spp. in china.</title>
        <authorList>
            <person name="Handique U."/>
            <person name="Wu J."/>
        </authorList>
    </citation>
    <scope>NUCLEOTIDE SEQUENCE [LARGE SCALE GENOMIC DNA]</scope>
    <source>
        <strain evidence="1 2">ZRIMU1530</strain>
    </source>
</reference>
<dbReference type="InterPro" id="IPR010364">
    <property type="entry name" value="Uncharacterised_IM_CreD"/>
</dbReference>
<evidence type="ECO:0000313" key="1">
    <source>
        <dbReference type="EMBL" id="MFM9616270.1"/>
    </source>
</evidence>
<feature type="non-terminal residue" evidence="1">
    <location>
        <position position="84"/>
    </location>
</feature>
<organism evidence="1 2">
    <name type="scientific">Streptomyces niveiscabiei</name>
    <dbReference type="NCBI Taxonomy" id="164115"/>
    <lineage>
        <taxon>Bacteria</taxon>
        <taxon>Bacillati</taxon>
        <taxon>Actinomycetota</taxon>
        <taxon>Actinomycetes</taxon>
        <taxon>Kitasatosporales</taxon>
        <taxon>Streptomycetaceae</taxon>
        <taxon>Streptomyces</taxon>
    </lineage>
</organism>
<evidence type="ECO:0000313" key="2">
    <source>
        <dbReference type="Proteomes" id="UP001631957"/>
    </source>
</evidence>
<sequence>ATADLAAREIGNAWGREQVVGGPVLMVPYLVPPKNAVSAPTREVAVFLPDDLQASSEAQTEIRRRSIFDVPVYRGKVGLNARFL</sequence>
<name>A0ABW9I7E9_9ACTN</name>
<protein>
    <submittedName>
        <fullName evidence="1">Inner membrane CreD family protein</fullName>
    </submittedName>
</protein>
<gene>
    <name evidence="1" type="ORF">ACKI18_48235</name>
</gene>
<dbReference type="Proteomes" id="UP001631957">
    <property type="component" value="Unassembled WGS sequence"/>
</dbReference>
<accession>A0ABW9I7E9</accession>
<comment type="caution">
    <text evidence="1">The sequence shown here is derived from an EMBL/GenBank/DDBJ whole genome shotgun (WGS) entry which is preliminary data.</text>
</comment>